<dbReference type="Proteomes" id="UP001060150">
    <property type="component" value="Chromosome"/>
</dbReference>
<evidence type="ECO:0000256" key="1">
    <source>
        <dbReference type="SAM" id="MobiDB-lite"/>
    </source>
</evidence>
<dbReference type="RefSeq" id="WP_157901903.1">
    <property type="nucleotide sequence ID" value="NZ_CP102332.1"/>
</dbReference>
<name>A0ABY5N474_9ACTN</name>
<evidence type="ECO:0000313" key="2">
    <source>
        <dbReference type="EMBL" id="UUS30401.1"/>
    </source>
</evidence>
<organism evidence="2 3">
    <name type="scientific">Streptomyces changanensis</name>
    <dbReference type="NCBI Taxonomy" id="2964669"/>
    <lineage>
        <taxon>Bacteria</taxon>
        <taxon>Bacillati</taxon>
        <taxon>Actinomycetota</taxon>
        <taxon>Actinomycetes</taxon>
        <taxon>Kitasatosporales</taxon>
        <taxon>Streptomycetaceae</taxon>
        <taxon>Streptomyces</taxon>
    </lineage>
</organism>
<sequence>MSRRSVHEGTAARGGPCRRATAPCRTGLHAPRPSRGFAAVPGDAIAAADRRWLRL</sequence>
<accession>A0ABY5N474</accession>
<keyword evidence="3" id="KW-1185">Reference proteome</keyword>
<evidence type="ECO:0000313" key="3">
    <source>
        <dbReference type="Proteomes" id="UP001060150"/>
    </source>
</evidence>
<protein>
    <submittedName>
        <fullName evidence="2">Uncharacterized protein</fullName>
    </submittedName>
</protein>
<proteinExistence type="predicted"/>
<reference evidence="2" key="1">
    <citation type="submission" date="2022-08" db="EMBL/GenBank/DDBJ databases">
        <title>Streptomyces changanensis sp. nov., an actinomycete isolated from soil.</title>
        <authorList>
            <person name="Wu H."/>
            <person name="Han L."/>
        </authorList>
    </citation>
    <scope>NUCLEOTIDE SEQUENCE</scope>
    <source>
        <strain evidence="2">HL-66</strain>
    </source>
</reference>
<dbReference type="EMBL" id="CP102332">
    <property type="protein sequence ID" value="UUS30401.1"/>
    <property type="molecule type" value="Genomic_DNA"/>
</dbReference>
<feature type="region of interest" description="Disordered" evidence="1">
    <location>
        <begin position="1"/>
        <end position="38"/>
    </location>
</feature>
<gene>
    <name evidence="2" type="ORF">NRO40_05875</name>
</gene>